<dbReference type="OrthoDB" id="1932652at2759"/>
<proteinExistence type="predicted"/>
<name>A0A8K0HJ95_9ROSA</name>
<keyword evidence="2" id="KW-0472">Membrane</keyword>
<dbReference type="PANTHER" id="PTHR37196:SF2">
    <property type="entry name" value="TRANSMEMBRANE PROTEIN"/>
    <property type="match status" value="1"/>
</dbReference>
<evidence type="ECO:0000313" key="3">
    <source>
        <dbReference type="EMBL" id="KAF3453430.1"/>
    </source>
</evidence>
<dbReference type="AlphaFoldDB" id="A0A8K0HJ95"/>
<sequence length="142" mass="16012">MKSIQLLYSPLLPLHVHTQLKHKLQLGTPKLLWLSCNEPTRFTPQRQQFSSSTLTQAMQNNPSVLAVTSQAKSIDVSAFLLISALLFFFFWISNFVVPDIISKDFKFDESDNQKSSDDSPVENEEAEATSSSNKRGFNSNKT</sequence>
<keyword evidence="2" id="KW-1133">Transmembrane helix</keyword>
<gene>
    <name evidence="3" type="ORF">FNV43_RR03870</name>
</gene>
<evidence type="ECO:0000256" key="2">
    <source>
        <dbReference type="SAM" id="Phobius"/>
    </source>
</evidence>
<keyword evidence="4" id="KW-1185">Reference proteome</keyword>
<protein>
    <recommendedName>
        <fullName evidence="5">Transmembrane protein</fullName>
    </recommendedName>
</protein>
<dbReference type="PANTHER" id="PTHR37196">
    <property type="entry name" value="TRANSMEMBRANE PROTEIN"/>
    <property type="match status" value="1"/>
</dbReference>
<evidence type="ECO:0000256" key="1">
    <source>
        <dbReference type="SAM" id="MobiDB-lite"/>
    </source>
</evidence>
<reference evidence="3" key="1">
    <citation type="submission" date="2020-03" db="EMBL/GenBank/DDBJ databases">
        <title>A high-quality chromosome-level genome assembly of a woody plant with both climbing and erect habits, Rhamnella rubrinervis.</title>
        <authorList>
            <person name="Lu Z."/>
            <person name="Yang Y."/>
            <person name="Zhu X."/>
            <person name="Sun Y."/>
        </authorList>
    </citation>
    <scope>NUCLEOTIDE SEQUENCE</scope>
    <source>
        <strain evidence="3">BYM</strain>
        <tissue evidence="3">Leaf</tissue>
    </source>
</reference>
<accession>A0A8K0HJ95</accession>
<evidence type="ECO:0008006" key="5">
    <source>
        <dbReference type="Google" id="ProtNLM"/>
    </source>
</evidence>
<keyword evidence="2" id="KW-0812">Transmembrane</keyword>
<organism evidence="3 4">
    <name type="scientific">Rhamnella rubrinervis</name>
    <dbReference type="NCBI Taxonomy" id="2594499"/>
    <lineage>
        <taxon>Eukaryota</taxon>
        <taxon>Viridiplantae</taxon>
        <taxon>Streptophyta</taxon>
        <taxon>Embryophyta</taxon>
        <taxon>Tracheophyta</taxon>
        <taxon>Spermatophyta</taxon>
        <taxon>Magnoliopsida</taxon>
        <taxon>eudicotyledons</taxon>
        <taxon>Gunneridae</taxon>
        <taxon>Pentapetalae</taxon>
        <taxon>rosids</taxon>
        <taxon>fabids</taxon>
        <taxon>Rosales</taxon>
        <taxon>Rhamnaceae</taxon>
        <taxon>rhamnoid group</taxon>
        <taxon>Rhamneae</taxon>
        <taxon>Rhamnella</taxon>
    </lineage>
</organism>
<dbReference type="Proteomes" id="UP000796880">
    <property type="component" value="Unassembled WGS sequence"/>
</dbReference>
<evidence type="ECO:0000313" key="4">
    <source>
        <dbReference type="Proteomes" id="UP000796880"/>
    </source>
</evidence>
<feature type="compositionally biased region" description="Basic and acidic residues" evidence="1">
    <location>
        <begin position="108"/>
        <end position="117"/>
    </location>
</feature>
<feature type="region of interest" description="Disordered" evidence="1">
    <location>
        <begin position="108"/>
        <end position="142"/>
    </location>
</feature>
<comment type="caution">
    <text evidence="3">The sequence shown here is derived from an EMBL/GenBank/DDBJ whole genome shotgun (WGS) entry which is preliminary data.</text>
</comment>
<feature type="transmembrane region" description="Helical" evidence="2">
    <location>
        <begin position="76"/>
        <end position="97"/>
    </location>
</feature>
<dbReference type="EMBL" id="VOIH02000002">
    <property type="protein sequence ID" value="KAF3453430.1"/>
    <property type="molecule type" value="Genomic_DNA"/>
</dbReference>